<proteinExistence type="predicted"/>
<feature type="compositionally biased region" description="Basic and acidic residues" evidence="1">
    <location>
        <begin position="550"/>
        <end position="568"/>
    </location>
</feature>
<reference evidence="2" key="1">
    <citation type="journal article" date="2007" name="PLoS ONE">
        <title>The first genome sequence of an elite grapevine cultivar (Pinot noir Vitis vinifera L.): coping with a highly heterozygous genome.</title>
        <authorList>
            <person name="Velasco R."/>
            <person name="Zharkikh A."/>
            <person name="Troggio M."/>
            <person name="Cartwright D.A."/>
            <person name="Cestaro A."/>
            <person name="Pruss D."/>
            <person name="Pindo M."/>
            <person name="FitzGerald L.M."/>
            <person name="Vezzulli S."/>
            <person name="Reid J."/>
            <person name="Malacarne G."/>
            <person name="Iliev D."/>
            <person name="Coppola G."/>
            <person name="Wardell B."/>
            <person name="Micheletti D."/>
            <person name="Macalma T."/>
            <person name="Facci M."/>
            <person name="Mitchell J.T."/>
            <person name="Perazzolli M."/>
            <person name="Eldredge G."/>
            <person name="Gatto P."/>
            <person name="Oyzerski R."/>
            <person name="Moretto M."/>
            <person name="Gutin N."/>
            <person name="Stefanini M."/>
            <person name="Chen Y."/>
            <person name="Segala C."/>
            <person name="Davenport C."/>
            <person name="Dematte L."/>
            <person name="Mraz A."/>
            <person name="Battilana J."/>
            <person name="Stormo K."/>
            <person name="Costa F."/>
            <person name="Tao Q."/>
            <person name="Si-Ammour A."/>
            <person name="Harkins T."/>
            <person name="Lackey A."/>
            <person name="Perbost C."/>
            <person name="Taillon B."/>
            <person name="Stella A."/>
            <person name="Solovyev V."/>
            <person name="Fawcett J.A."/>
            <person name="Sterck L."/>
            <person name="Vandepoele K."/>
            <person name="Grando S.M."/>
            <person name="Toppo S."/>
            <person name="Moser C."/>
            <person name="Lanchbury J."/>
            <person name="Bogden R."/>
            <person name="Skolnick M."/>
            <person name="Sgaramella V."/>
            <person name="Bhatnagar S.K."/>
            <person name="Fontana P."/>
            <person name="Gutin A."/>
            <person name="Van de Peer Y."/>
            <person name="Salamini F."/>
            <person name="Viola R."/>
        </authorList>
    </citation>
    <scope>NUCLEOTIDE SEQUENCE</scope>
</reference>
<sequence>MSKRTRISWPQGGLTTRTIMKVMDKSQATSEDVFSEEMSGKAFLFLRLKEVRPILGKLKGLHELHECLVVIIYEPLGGGLKVGLPRIANTWFINFVDNSHMRTESKSTPIGDESKWRRLPGMLCMTYWIRDSGGRLVKIENPHEIELEFCLNIMEATPKDQHSQHAQEDNLNLFRSMRDHMHPPRMSARHDESNAREVGRMKSQPNAPNAKAGMYNLNEDIDMKTKVAAIARRYTKCIPFLKHQCKLCRVPFVNLLSTWWRNNFFLLYSFIFSVFNSQIASCACHVEYEIAEEAMNFMNYVAEVSRGWDEPNARDMGRMTSQPNAKGEMYILKDGIDMKAKIAAMARRLEELEMKKMQEMQAISQTPLQAMPCAICLSYEYLVEEWPTIPTVVGDFVGAKKSINAQLNQRIDSVESSLNKRMDEVQNDLSQKIDNLQYSISRFANLNTMQEKGKFPSQPCQNSKGIHQVEAQKGESSMVKEFKTVITLRSGKEVDLPTCKLEHKEESETEKEKREEIKGKRKGKSFWMIKIKRNVKRVEKRKLGIKRSSKSKERAWPAKFRSKSEPLRKSPPSLRNGFAASKLPLRKFSQLRRGPLAHECHFASPYTRFVAAKWLRSLHALKSSISQPRRHFEGLGSQESIGSNGARFGVETKKLWPFEDERANHERKCCSRTPFCSNYVYHMLFQSLGSQESSDSNGVQFVFETKKLWPFEDKPRKAKAGIFFISQPRPQFEGCFAAAKPPFGTRVPLRSAVRPFGSCEIGCEIPHLLHSRENPPPPRNLSPTAKMASKLQKGYEKLQASKWVAKFPFGCEMVSQPHSYPLPNPPFAVKMAF</sequence>
<evidence type="ECO:0000313" key="2">
    <source>
        <dbReference type="EMBL" id="CAN71242.1"/>
    </source>
</evidence>
<accession>A5AFR5</accession>
<name>A5AFR5_VITVI</name>
<gene>
    <name evidence="2" type="ORF">VITISV_032819</name>
</gene>
<dbReference type="AlphaFoldDB" id="A5AFR5"/>
<organism evidence="2">
    <name type="scientific">Vitis vinifera</name>
    <name type="common">Grape</name>
    <dbReference type="NCBI Taxonomy" id="29760"/>
    <lineage>
        <taxon>Eukaryota</taxon>
        <taxon>Viridiplantae</taxon>
        <taxon>Streptophyta</taxon>
        <taxon>Embryophyta</taxon>
        <taxon>Tracheophyta</taxon>
        <taxon>Spermatophyta</taxon>
        <taxon>Magnoliopsida</taxon>
        <taxon>eudicotyledons</taxon>
        <taxon>Gunneridae</taxon>
        <taxon>Pentapetalae</taxon>
        <taxon>rosids</taxon>
        <taxon>Vitales</taxon>
        <taxon>Vitaceae</taxon>
        <taxon>Viteae</taxon>
        <taxon>Vitis</taxon>
    </lineage>
</organism>
<feature type="region of interest" description="Disordered" evidence="1">
    <location>
        <begin position="543"/>
        <end position="576"/>
    </location>
</feature>
<evidence type="ECO:0000256" key="1">
    <source>
        <dbReference type="SAM" id="MobiDB-lite"/>
    </source>
</evidence>
<dbReference type="EMBL" id="AM425603">
    <property type="protein sequence ID" value="CAN71242.1"/>
    <property type="molecule type" value="Genomic_DNA"/>
</dbReference>
<protein>
    <submittedName>
        <fullName evidence="2">Uncharacterized protein</fullName>
    </submittedName>
</protein>